<evidence type="ECO:0000313" key="2">
    <source>
        <dbReference type="Proteomes" id="UP000006919"/>
    </source>
</evidence>
<sequence length="33" mass="3630" precursor="true">MMKFLIGAVFCGSGAFFPFLLVDDDMEVVSDEV</sequence>
<gene>
    <name evidence="1" type="ordered locus">Rumal_3811</name>
</gene>
<name>E6UKP5_RUMA7</name>
<dbReference type="AlphaFoldDB" id="E6UKP5"/>
<geneLocation type="plasmid" evidence="1 2">
    <name>pRUMAL02</name>
</geneLocation>
<accession>E6UKP5</accession>
<evidence type="ECO:0000313" key="1">
    <source>
        <dbReference type="EMBL" id="ADU24241.1"/>
    </source>
</evidence>
<dbReference type="Proteomes" id="UP000006919">
    <property type="component" value="Plasmid pRUMAL02"/>
</dbReference>
<dbReference type="KEGG" id="ral:Rumal_3811"/>
<dbReference type="HOGENOM" id="CLU_3383601_0_0_9"/>
<keyword evidence="1" id="KW-0614">Plasmid</keyword>
<dbReference type="EMBL" id="CP002405">
    <property type="protein sequence ID" value="ADU24241.1"/>
    <property type="molecule type" value="Genomic_DNA"/>
</dbReference>
<proteinExistence type="predicted"/>
<protein>
    <submittedName>
        <fullName evidence="1">Uncharacterized protein</fullName>
    </submittedName>
</protein>
<reference evidence="2" key="1">
    <citation type="journal article" date="2011" name="J. Bacteriol.">
        <title>Complete genome of the cellulolytic ruminal bacterium Ruminococcus albus 7.</title>
        <authorList>
            <person name="Suen G."/>
            <person name="Stevenson D.M."/>
            <person name="Bruce D.C."/>
            <person name="Chertkov O."/>
            <person name="Copeland A."/>
            <person name="Cheng J.F."/>
            <person name="Detter C."/>
            <person name="Detter J.C."/>
            <person name="Goodwin L.A."/>
            <person name="Han C.S."/>
            <person name="Hauser L.J."/>
            <person name="Ivanova N.N."/>
            <person name="Kyrpides N.C."/>
            <person name="Land M.L."/>
            <person name="Lapidus A."/>
            <person name="Lucas S."/>
            <person name="Ovchinnikova G."/>
            <person name="Pitluck S."/>
            <person name="Tapia R."/>
            <person name="Woyke T."/>
            <person name="Boyum J."/>
            <person name="Mead D."/>
            <person name="Weimer P.J."/>
        </authorList>
    </citation>
    <scope>NUCLEOTIDE SEQUENCE [LARGE SCALE GENOMIC DNA]</scope>
    <source>
        <strain evidence="2">ATCC 27210 / DSM 20455 / JCM 14654 / NCDO 2250 / 7</strain>
        <plasmid evidence="2">pRUMAL02</plasmid>
    </source>
</reference>
<organism evidence="1 2">
    <name type="scientific">Ruminococcus albus (strain ATCC 27210 / DSM 20455 / JCM 14654 / NCDO 2250 / 7)</name>
    <dbReference type="NCBI Taxonomy" id="697329"/>
    <lineage>
        <taxon>Bacteria</taxon>
        <taxon>Bacillati</taxon>
        <taxon>Bacillota</taxon>
        <taxon>Clostridia</taxon>
        <taxon>Eubacteriales</taxon>
        <taxon>Oscillospiraceae</taxon>
        <taxon>Ruminococcus</taxon>
    </lineage>
</organism>